<keyword evidence="1" id="KW-1133">Transmembrane helix</keyword>
<proteinExistence type="predicted"/>
<keyword evidence="3" id="KW-1185">Reference proteome</keyword>
<reference evidence="2 3" key="1">
    <citation type="journal article" date="2021" name="Elife">
        <title>Chloroplast acquisition without the gene transfer in kleptoplastic sea slugs, Plakobranchus ocellatus.</title>
        <authorList>
            <person name="Maeda T."/>
            <person name="Takahashi S."/>
            <person name="Yoshida T."/>
            <person name="Shimamura S."/>
            <person name="Takaki Y."/>
            <person name="Nagai Y."/>
            <person name="Toyoda A."/>
            <person name="Suzuki Y."/>
            <person name="Arimoto A."/>
            <person name="Ishii H."/>
            <person name="Satoh N."/>
            <person name="Nishiyama T."/>
            <person name="Hasebe M."/>
            <person name="Maruyama T."/>
            <person name="Minagawa J."/>
            <person name="Obokata J."/>
            <person name="Shigenobu S."/>
        </authorList>
    </citation>
    <scope>NUCLEOTIDE SEQUENCE [LARGE SCALE GENOMIC DNA]</scope>
</reference>
<evidence type="ECO:0000313" key="2">
    <source>
        <dbReference type="EMBL" id="GFN91389.1"/>
    </source>
</evidence>
<dbReference type="Proteomes" id="UP000735302">
    <property type="component" value="Unassembled WGS sequence"/>
</dbReference>
<comment type="caution">
    <text evidence="2">The sequence shown here is derived from an EMBL/GenBank/DDBJ whole genome shotgun (WGS) entry which is preliminary data.</text>
</comment>
<dbReference type="AlphaFoldDB" id="A0AAV3ZA30"/>
<sequence>MGYHYEFLRMPFEMMNLRATLTCVVKMLIWCVLGYRTYEVRMILRREFNILLKVAVTSRPALVQISEVEFSNCATFTVEHHPMGKIPLV</sequence>
<feature type="transmembrane region" description="Helical" evidence="1">
    <location>
        <begin position="15"/>
        <end position="35"/>
    </location>
</feature>
<organism evidence="2 3">
    <name type="scientific">Plakobranchus ocellatus</name>
    <dbReference type="NCBI Taxonomy" id="259542"/>
    <lineage>
        <taxon>Eukaryota</taxon>
        <taxon>Metazoa</taxon>
        <taxon>Spiralia</taxon>
        <taxon>Lophotrochozoa</taxon>
        <taxon>Mollusca</taxon>
        <taxon>Gastropoda</taxon>
        <taxon>Heterobranchia</taxon>
        <taxon>Euthyneura</taxon>
        <taxon>Panpulmonata</taxon>
        <taxon>Sacoglossa</taxon>
        <taxon>Placobranchoidea</taxon>
        <taxon>Plakobranchidae</taxon>
        <taxon>Plakobranchus</taxon>
    </lineage>
</organism>
<gene>
    <name evidence="2" type="ORF">PoB_001789500</name>
</gene>
<accession>A0AAV3ZA30</accession>
<evidence type="ECO:0000256" key="1">
    <source>
        <dbReference type="SAM" id="Phobius"/>
    </source>
</evidence>
<evidence type="ECO:0000313" key="3">
    <source>
        <dbReference type="Proteomes" id="UP000735302"/>
    </source>
</evidence>
<name>A0AAV3ZA30_9GAST</name>
<keyword evidence="1" id="KW-0472">Membrane</keyword>
<keyword evidence="1" id="KW-0812">Transmembrane</keyword>
<dbReference type="EMBL" id="BLXT01002132">
    <property type="protein sequence ID" value="GFN91389.1"/>
    <property type="molecule type" value="Genomic_DNA"/>
</dbReference>
<protein>
    <submittedName>
        <fullName evidence="2">Uncharacterized protein</fullName>
    </submittedName>
</protein>